<dbReference type="PANTHER" id="PTHR48111">
    <property type="entry name" value="REGULATOR OF RPOS"/>
    <property type="match status" value="1"/>
</dbReference>
<comment type="caution">
    <text evidence="7">The sequence shown here is derived from an EMBL/GenBank/DDBJ whole genome shotgun (WGS) entry which is preliminary data.</text>
</comment>
<dbReference type="Gene3D" id="3.40.50.2300">
    <property type="match status" value="1"/>
</dbReference>
<evidence type="ECO:0000313" key="8">
    <source>
        <dbReference type="Proteomes" id="UP000016960"/>
    </source>
</evidence>
<dbReference type="InterPro" id="IPR036388">
    <property type="entry name" value="WH-like_DNA-bd_sf"/>
</dbReference>
<dbReference type="GO" id="GO:0005829">
    <property type="term" value="C:cytosol"/>
    <property type="evidence" value="ECO:0007669"/>
    <property type="project" value="TreeGrafter"/>
</dbReference>
<dbReference type="InterPro" id="IPR001789">
    <property type="entry name" value="Sig_transdc_resp-reg_receiver"/>
</dbReference>
<dbReference type="Proteomes" id="UP000016960">
    <property type="component" value="Unassembled WGS sequence"/>
</dbReference>
<name>U5DE54_9CHRO</name>
<sequence>MPLTVLVADDDPGIRLAVRDYLELQGYAVVAVPDGQAALDAIASHHPQLLVTDIAMPRLDGYRLVRQLRLRPELRLLPVILLTQRDSTQDRIRGYQVGCDVYLPKPFELDELGAIVRNLLERSQIVESEVRFSSSRSASEIGRSNTDNFDFTAREGQVLALIADGLSNADIGQHLHLSPRTIEKHVSRLLRKTDTTNRSELLRFALKHGLAD</sequence>
<feature type="domain" description="HTH luxR-type" evidence="5">
    <location>
        <begin position="144"/>
        <end position="209"/>
    </location>
</feature>
<dbReference type="RefSeq" id="WP_022609227.1">
    <property type="nucleotide sequence ID" value="NZ_ASSJ01000084.1"/>
</dbReference>
<evidence type="ECO:0000259" key="5">
    <source>
        <dbReference type="PROSITE" id="PS50043"/>
    </source>
</evidence>
<dbReference type="InterPro" id="IPR016032">
    <property type="entry name" value="Sig_transdc_resp-reg_C-effctor"/>
</dbReference>
<dbReference type="CDD" id="cd06170">
    <property type="entry name" value="LuxR_C_like"/>
    <property type="match status" value="1"/>
</dbReference>
<dbReference type="GO" id="GO:0000976">
    <property type="term" value="F:transcription cis-regulatory region binding"/>
    <property type="evidence" value="ECO:0007669"/>
    <property type="project" value="TreeGrafter"/>
</dbReference>
<dbReference type="PROSITE" id="PS50043">
    <property type="entry name" value="HTH_LUXR_2"/>
    <property type="match status" value="1"/>
</dbReference>
<organism evidence="7 8">
    <name type="scientific">Rubidibacter lacunae KORDI 51-2</name>
    <dbReference type="NCBI Taxonomy" id="582515"/>
    <lineage>
        <taxon>Bacteria</taxon>
        <taxon>Bacillati</taxon>
        <taxon>Cyanobacteriota</taxon>
        <taxon>Cyanophyceae</taxon>
        <taxon>Oscillatoriophycideae</taxon>
        <taxon>Chroococcales</taxon>
        <taxon>Aphanothecaceae</taxon>
        <taxon>Rubidibacter</taxon>
    </lineage>
</organism>
<evidence type="ECO:0000259" key="6">
    <source>
        <dbReference type="PROSITE" id="PS50110"/>
    </source>
</evidence>
<evidence type="ECO:0000313" key="7">
    <source>
        <dbReference type="EMBL" id="ERN39901.1"/>
    </source>
</evidence>
<keyword evidence="4" id="KW-0597">Phosphoprotein</keyword>
<gene>
    <name evidence="7" type="ORF">KR51_00036010</name>
</gene>
<dbReference type="SMART" id="SM00421">
    <property type="entry name" value="HTH_LUXR"/>
    <property type="match status" value="1"/>
</dbReference>
<reference evidence="7 8" key="1">
    <citation type="submission" date="2013-05" db="EMBL/GenBank/DDBJ databases">
        <title>Draft genome sequence of Rubidibacter lacunae KORDI 51-2.</title>
        <authorList>
            <person name="Choi D.H."/>
            <person name="Noh J.H."/>
            <person name="Kwon K.-K."/>
            <person name="Lee J.-H."/>
            <person name="Ryu J.-Y."/>
        </authorList>
    </citation>
    <scope>NUCLEOTIDE SEQUENCE [LARGE SCALE GENOMIC DNA]</scope>
    <source>
        <strain evidence="7 8">KORDI 51-2</strain>
    </source>
</reference>
<dbReference type="PATRIC" id="fig|582515.4.peg.4049"/>
<protein>
    <submittedName>
        <fullName evidence="7">Response regulator receiver protein</fullName>
    </submittedName>
</protein>
<proteinExistence type="predicted"/>
<dbReference type="PROSITE" id="PS50110">
    <property type="entry name" value="RESPONSE_REGULATORY"/>
    <property type="match status" value="1"/>
</dbReference>
<dbReference type="eggNOG" id="COG2197">
    <property type="taxonomic scope" value="Bacteria"/>
</dbReference>
<keyword evidence="8" id="KW-1185">Reference proteome</keyword>
<dbReference type="GO" id="GO:0032993">
    <property type="term" value="C:protein-DNA complex"/>
    <property type="evidence" value="ECO:0007669"/>
    <property type="project" value="TreeGrafter"/>
</dbReference>
<accession>U5DE54</accession>
<dbReference type="Pfam" id="PF00072">
    <property type="entry name" value="Response_reg"/>
    <property type="match status" value="1"/>
</dbReference>
<keyword evidence="2" id="KW-0238">DNA-binding</keyword>
<dbReference type="InParanoid" id="U5DE54"/>
<evidence type="ECO:0000256" key="1">
    <source>
        <dbReference type="ARBA" id="ARBA00023015"/>
    </source>
</evidence>
<dbReference type="GO" id="GO:0006355">
    <property type="term" value="P:regulation of DNA-templated transcription"/>
    <property type="evidence" value="ECO:0007669"/>
    <property type="project" value="InterPro"/>
</dbReference>
<dbReference type="Pfam" id="PF00196">
    <property type="entry name" value="GerE"/>
    <property type="match status" value="1"/>
</dbReference>
<dbReference type="PRINTS" id="PR00038">
    <property type="entry name" value="HTHLUXR"/>
</dbReference>
<dbReference type="GO" id="GO:0000156">
    <property type="term" value="F:phosphorelay response regulator activity"/>
    <property type="evidence" value="ECO:0007669"/>
    <property type="project" value="TreeGrafter"/>
</dbReference>
<dbReference type="InterPro" id="IPR011006">
    <property type="entry name" value="CheY-like_superfamily"/>
</dbReference>
<dbReference type="InterPro" id="IPR000792">
    <property type="entry name" value="Tscrpt_reg_LuxR_C"/>
</dbReference>
<dbReference type="AlphaFoldDB" id="U5DE54"/>
<dbReference type="EMBL" id="ASSJ01000084">
    <property type="protein sequence ID" value="ERN39901.1"/>
    <property type="molecule type" value="Genomic_DNA"/>
</dbReference>
<dbReference type="SUPFAM" id="SSF52172">
    <property type="entry name" value="CheY-like"/>
    <property type="match status" value="1"/>
</dbReference>
<feature type="domain" description="Response regulatory" evidence="6">
    <location>
        <begin position="4"/>
        <end position="120"/>
    </location>
</feature>
<dbReference type="OrthoDB" id="3821207at2"/>
<dbReference type="SUPFAM" id="SSF46894">
    <property type="entry name" value="C-terminal effector domain of the bipartite response regulators"/>
    <property type="match status" value="1"/>
</dbReference>
<dbReference type="STRING" id="582515.KR51_00036010"/>
<keyword evidence="3" id="KW-0804">Transcription</keyword>
<keyword evidence="1" id="KW-0805">Transcription regulation</keyword>
<evidence type="ECO:0000256" key="3">
    <source>
        <dbReference type="ARBA" id="ARBA00023163"/>
    </source>
</evidence>
<feature type="modified residue" description="4-aspartylphosphate" evidence="4">
    <location>
        <position position="53"/>
    </location>
</feature>
<dbReference type="PROSITE" id="PS00622">
    <property type="entry name" value="HTH_LUXR_1"/>
    <property type="match status" value="1"/>
</dbReference>
<dbReference type="Gene3D" id="1.10.10.10">
    <property type="entry name" value="Winged helix-like DNA-binding domain superfamily/Winged helix DNA-binding domain"/>
    <property type="match status" value="1"/>
</dbReference>
<dbReference type="SMART" id="SM00448">
    <property type="entry name" value="REC"/>
    <property type="match status" value="1"/>
</dbReference>
<dbReference type="InterPro" id="IPR039420">
    <property type="entry name" value="WalR-like"/>
</dbReference>
<evidence type="ECO:0000256" key="2">
    <source>
        <dbReference type="ARBA" id="ARBA00023125"/>
    </source>
</evidence>
<evidence type="ECO:0000256" key="4">
    <source>
        <dbReference type="PROSITE-ProRule" id="PRU00169"/>
    </source>
</evidence>
<dbReference type="PANTHER" id="PTHR48111:SF67">
    <property type="entry name" value="TRANSCRIPTIONAL REGULATORY PROTEIN TCTD"/>
    <property type="match status" value="1"/>
</dbReference>